<reference key="2">
    <citation type="submission" date="2011-10" db="EMBL/GenBank/DDBJ databases">
        <title>The genome and transcriptome sequence of Clonorchis sinensis provide insights into the carcinogenic liver fluke.</title>
        <authorList>
            <person name="Wang X."/>
            <person name="Huang Y."/>
            <person name="Chen W."/>
            <person name="Liu H."/>
            <person name="Guo L."/>
            <person name="Chen Y."/>
            <person name="Luo F."/>
            <person name="Zhou W."/>
            <person name="Sun J."/>
            <person name="Mao Q."/>
            <person name="Liang P."/>
            <person name="Zhou C."/>
            <person name="Tian Y."/>
            <person name="Men J."/>
            <person name="Lv X."/>
            <person name="Huang L."/>
            <person name="Zhou J."/>
            <person name="Hu Y."/>
            <person name="Li R."/>
            <person name="Zhang F."/>
            <person name="Lei H."/>
            <person name="Li X."/>
            <person name="Hu X."/>
            <person name="Liang C."/>
            <person name="Xu J."/>
            <person name="Wu Z."/>
            <person name="Yu X."/>
        </authorList>
    </citation>
    <scope>NUCLEOTIDE SEQUENCE</scope>
    <source>
        <strain>Henan</strain>
    </source>
</reference>
<name>G7Y2N4_CLOSI</name>
<sequence>MVYKNDMLFNGVFNASAVLFCQEAEWGVTLRLLFAQRCSPILRTCTRAPLFLLTTTSKYNWHVITVFSIPAHICKVRLYLQGNINDGSPPGGDILFPKLFNPEAASLQAQWKEIIENARYWLLHSCSSEALRQQLQVLHEKILDIAGSVRHLSNRMPRQDADNRKSESEDLWTSEHASIQNMIQVTKYIDKLFV</sequence>
<keyword evidence="2" id="KW-1185">Reference proteome</keyword>
<dbReference type="Proteomes" id="UP000008909">
    <property type="component" value="Unassembled WGS sequence"/>
</dbReference>
<proteinExistence type="predicted"/>
<accession>G7Y2N4</accession>
<organism evidence="1 2">
    <name type="scientific">Clonorchis sinensis</name>
    <name type="common">Chinese liver fluke</name>
    <dbReference type="NCBI Taxonomy" id="79923"/>
    <lineage>
        <taxon>Eukaryota</taxon>
        <taxon>Metazoa</taxon>
        <taxon>Spiralia</taxon>
        <taxon>Lophotrochozoa</taxon>
        <taxon>Platyhelminthes</taxon>
        <taxon>Trematoda</taxon>
        <taxon>Digenea</taxon>
        <taxon>Opisthorchiida</taxon>
        <taxon>Opisthorchiata</taxon>
        <taxon>Opisthorchiidae</taxon>
        <taxon>Clonorchis</taxon>
    </lineage>
</organism>
<evidence type="ECO:0000313" key="1">
    <source>
        <dbReference type="EMBL" id="GAA47221.1"/>
    </source>
</evidence>
<evidence type="ECO:0000313" key="2">
    <source>
        <dbReference type="Proteomes" id="UP000008909"/>
    </source>
</evidence>
<gene>
    <name evidence="1" type="ORF">CLF_100099</name>
</gene>
<dbReference type="AlphaFoldDB" id="G7Y2N4"/>
<dbReference type="EMBL" id="DF142831">
    <property type="protein sequence ID" value="GAA47221.1"/>
    <property type="molecule type" value="Genomic_DNA"/>
</dbReference>
<protein>
    <submittedName>
        <fullName evidence="1">Uncharacterized protein</fullName>
    </submittedName>
</protein>
<reference evidence="1" key="1">
    <citation type="journal article" date="2011" name="Genome Biol.">
        <title>The draft genome of the carcinogenic human liver fluke Clonorchis sinensis.</title>
        <authorList>
            <person name="Wang X."/>
            <person name="Chen W."/>
            <person name="Huang Y."/>
            <person name="Sun J."/>
            <person name="Men J."/>
            <person name="Liu H."/>
            <person name="Luo F."/>
            <person name="Guo L."/>
            <person name="Lv X."/>
            <person name="Deng C."/>
            <person name="Zhou C."/>
            <person name="Fan Y."/>
            <person name="Li X."/>
            <person name="Huang L."/>
            <person name="Hu Y."/>
            <person name="Liang C."/>
            <person name="Hu X."/>
            <person name="Xu J."/>
            <person name="Yu X."/>
        </authorList>
    </citation>
    <scope>NUCLEOTIDE SEQUENCE [LARGE SCALE GENOMIC DNA]</scope>
    <source>
        <strain evidence="1">Henan</strain>
    </source>
</reference>